<sequence length="113" mass="12248">MKTRLPPALAILGAALLLSSTEAEEKLPLLLRFVHFPALKCSSFVFCLTHSVQCCVVSLRLSLRCAVHTATYAAAFQEDQLSVGRGRRLLPGLPTGYLQVLPRSPGSRTGLLE</sequence>
<organism evidence="2 3">
    <name type="scientific">Myotis myotis</name>
    <name type="common">Greater mouse-eared bat</name>
    <name type="synonym">Vespertilio myotis</name>
    <dbReference type="NCBI Taxonomy" id="51298"/>
    <lineage>
        <taxon>Eukaryota</taxon>
        <taxon>Metazoa</taxon>
        <taxon>Chordata</taxon>
        <taxon>Craniata</taxon>
        <taxon>Vertebrata</taxon>
        <taxon>Euteleostomi</taxon>
        <taxon>Mammalia</taxon>
        <taxon>Eutheria</taxon>
        <taxon>Laurasiatheria</taxon>
        <taxon>Chiroptera</taxon>
        <taxon>Yangochiroptera</taxon>
        <taxon>Vespertilionidae</taxon>
        <taxon>Myotis</taxon>
    </lineage>
</organism>
<keyword evidence="2" id="KW-0176">Collagen</keyword>
<accession>A0A7J7WUR8</accession>
<gene>
    <name evidence="2" type="ORF">mMyoMyo1_003125</name>
</gene>
<feature type="chain" id="PRO_5029754160" evidence="1">
    <location>
        <begin position="24"/>
        <end position="113"/>
    </location>
</feature>
<dbReference type="EMBL" id="JABWUV010000007">
    <property type="protein sequence ID" value="KAF6341072.1"/>
    <property type="molecule type" value="Genomic_DNA"/>
</dbReference>
<reference evidence="2 3" key="1">
    <citation type="journal article" date="2020" name="Nature">
        <title>Six reference-quality genomes reveal evolution of bat adaptations.</title>
        <authorList>
            <person name="Jebb D."/>
            <person name="Huang Z."/>
            <person name="Pippel M."/>
            <person name="Hughes G.M."/>
            <person name="Lavrichenko K."/>
            <person name="Devanna P."/>
            <person name="Winkler S."/>
            <person name="Jermiin L.S."/>
            <person name="Skirmuntt E.C."/>
            <person name="Katzourakis A."/>
            <person name="Burkitt-Gray L."/>
            <person name="Ray D.A."/>
            <person name="Sullivan K.A.M."/>
            <person name="Roscito J.G."/>
            <person name="Kirilenko B.M."/>
            <person name="Davalos L.M."/>
            <person name="Corthals A.P."/>
            <person name="Power M.L."/>
            <person name="Jones G."/>
            <person name="Ransome R.D."/>
            <person name="Dechmann D.K.N."/>
            <person name="Locatelli A.G."/>
            <person name="Puechmaille S.J."/>
            <person name="Fedrigo O."/>
            <person name="Jarvis E.D."/>
            <person name="Hiller M."/>
            <person name="Vernes S.C."/>
            <person name="Myers E.W."/>
            <person name="Teeling E.C."/>
        </authorList>
    </citation>
    <scope>NUCLEOTIDE SEQUENCE [LARGE SCALE GENOMIC DNA]</scope>
    <source>
        <strain evidence="2">MMyoMyo1</strain>
        <tissue evidence="2">Flight muscle</tissue>
    </source>
</reference>
<protein>
    <submittedName>
        <fullName evidence="2">Collagen type XII alpha 1 chain</fullName>
    </submittedName>
</protein>
<dbReference type="GO" id="GO:0005581">
    <property type="term" value="C:collagen trimer"/>
    <property type="evidence" value="ECO:0007669"/>
    <property type="project" value="UniProtKB-KW"/>
</dbReference>
<evidence type="ECO:0000313" key="3">
    <source>
        <dbReference type="Proteomes" id="UP000527355"/>
    </source>
</evidence>
<keyword evidence="3" id="KW-1185">Reference proteome</keyword>
<dbReference type="Proteomes" id="UP000527355">
    <property type="component" value="Unassembled WGS sequence"/>
</dbReference>
<evidence type="ECO:0000256" key="1">
    <source>
        <dbReference type="SAM" id="SignalP"/>
    </source>
</evidence>
<proteinExistence type="predicted"/>
<evidence type="ECO:0000313" key="2">
    <source>
        <dbReference type="EMBL" id="KAF6341072.1"/>
    </source>
</evidence>
<feature type="signal peptide" evidence="1">
    <location>
        <begin position="1"/>
        <end position="23"/>
    </location>
</feature>
<name>A0A7J7WUR8_MYOMY</name>
<dbReference type="AlphaFoldDB" id="A0A7J7WUR8"/>
<keyword evidence="1" id="KW-0732">Signal</keyword>
<comment type="caution">
    <text evidence="2">The sequence shown here is derived from an EMBL/GenBank/DDBJ whole genome shotgun (WGS) entry which is preliminary data.</text>
</comment>